<keyword evidence="1" id="KW-1133">Transmembrane helix</keyword>
<dbReference type="InterPro" id="IPR045713">
    <property type="entry name" value="DUF6069"/>
</dbReference>
<keyword evidence="1" id="KW-0812">Transmembrane</keyword>
<organism evidence="2">
    <name type="scientific">uncultured Thermomicrobiales bacterium</name>
    <dbReference type="NCBI Taxonomy" id="1645740"/>
    <lineage>
        <taxon>Bacteria</taxon>
        <taxon>Pseudomonadati</taxon>
        <taxon>Thermomicrobiota</taxon>
        <taxon>Thermomicrobia</taxon>
        <taxon>Thermomicrobiales</taxon>
        <taxon>environmental samples</taxon>
    </lineage>
</organism>
<protein>
    <submittedName>
        <fullName evidence="2">Uncharacterized protein</fullName>
    </submittedName>
</protein>
<name>A0A6J4VEA8_9BACT</name>
<dbReference type="Pfam" id="PF19545">
    <property type="entry name" value="DUF6069"/>
    <property type="match status" value="1"/>
</dbReference>
<keyword evidence="1" id="KW-0472">Membrane</keyword>
<gene>
    <name evidence="2" type="ORF">AVDCRST_MAG19-3401</name>
</gene>
<sequence length="148" mass="15495">MSSTGYPTGSTGSNAQGRFPMGRIRRAGLAAIAAAVAANAVAWGVARALLDISDDFVPLATIWPTAIFTALFLAAGVGVFAGLNRSTAKPIPRFWQIAFTILILTLLSPLAARAQEGATSAAILTLEALHIVAFAVFVPLFTRLVRRT</sequence>
<feature type="transmembrane region" description="Helical" evidence="1">
    <location>
        <begin position="27"/>
        <end position="50"/>
    </location>
</feature>
<evidence type="ECO:0000256" key="1">
    <source>
        <dbReference type="SAM" id="Phobius"/>
    </source>
</evidence>
<feature type="transmembrane region" description="Helical" evidence="1">
    <location>
        <begin position="118"/>
        <end position="141"/>
    </location>
</feature>
<proteinExistence type="predicted"/>
<dbReference type="AlphaFoldDB" id="A0A6J4VEA8"/>
<dbReference type="EMBL" id="CADCWL010000188">
    <property type="protein sequence ID" value="CAA9576296.1"/>
    <property type="molecule type" value="Genomic_DNA"/>
</dbReference>
<feature type="transmembrane region" description="Helical" evidence="1">
    <location>
        <begin position="94"/>
        <end position="112"/>
    </location>
</feature>
<reference evidence="2" key="1">
    <citation type="submission" date="2020-02" db="EMBL/GenBank/DDBJ databases">
        <authorList>
            <person name="Meier V. D."/>
        </authorList>
    </citation>
    <scope>NUCLEOTIDE SEQUENCE</scope>
    <source>
        <strain evidence="2">AVDCRST_MAG19</strain>
    </source>
</reference>
<evidence type="ECO:0000313" key="2">
    <source>
        <dbReference type="EMBL" id="CAA9576296.1"/>
    </source>
</evidence>
<accession>A0A6J4VEA8</accession>
<feature type="transmembrane region" description="Helical" evidence="1">
    <location>
        <begin position="62"/>
        <end position="82"/>
    </location>
</feature>